<evidence type="ECO:0000256" key="1">
    <source>
        <dbReference type="SAM" id="MobiDB-lite"/>
    </source>
</evidence>
<protein>
    <submittedName>
        <fullName evidence="2">Uncharacterized protein</fullName>
    </submittedName>
</protein>
<feature type="compositionally biased region" description="Low complexity" evidence="1">
    <location>
        <begin position="7"/>
        <end position="19"/>
    </location>
</feature>
<name>A0A0E9QPB1_ANGAN</name>
<evidence type="ECO:0000313" key="2">
    <source>
        <dbReference type="EMBL" id="JAH18741.1"/>
    </source>
</evidence>
<feature type="region of interest" description="Disordered" evidence="1">
    <location>
        <begin position="1"/>
        <end position="43"/>
    </location>
</feature>
<organism evidence="2">
    <name type="scientific">Anguilla anguilla</name>
    <name type="common">European freshwater eel</name>
    <name type="synonym">Muraena anguilla</name>
    <dbReference type="NCBI Taxonomy" id="7936"/>
    <lineage>
        <taxon>Eukaryota</taxon>
        <taxon>Metazoa</taxon>
        <taxon>Chordata</taxon>
        <taxon>Craniata</taxon>
        <taxon>Vertebrata</taxon>
        <taxon>Euteleostomi</taxon>
        <taxon>Actinopterygii</taxon>
        <taxon>Neopterygii</taxon>
        <taxon>Teleostei</taxon>
        <taxon>Anguilliformes</taxon>
        <taxon>Anguillidae</taxon>
        <taxon>Anguilla</taxon>
    </lineage>
</organism>
<dbReference type="EMBL" id="GBXM01089836">
    <property type="protein sequence ID" value="JAH18741.1"/>
    <property type="molecule type" value="Transcribed_RNA"/>
</dbReference>
<accession>A0A0E9QPB1</accession>
<proteinExistence type="predicted"/>
<sequence length="43" mass="4602">MKLANVTLSGSLSMTSQSSARKSNRKGNPGATTNKLRKNHECP</sequence>
<dbReference type="AlphaFoldDB" id="A0A0E9QPB1"/>
<reference evidence="2" key="1">
    <citation type="submission" date="2014-11" db="EMBL/GenBank/DDBJ databases">
        <authorList>
            <person name="Amaro Gonzalez C."/>
        </authorList>
    </citation>
    <scope>NUCLEOTIDE SEQUENCE</scope>
</reference>
<reference evidence="2" key="2">
    <citation type="journal article" date="2015" name="Fish Shellfish Immunol.">
        <title>Early steps in the European eel (Anguilla anguilla)-Vibrio vulnificus interaction in the gills: Role of the RtxA13 toxin.</title>
        <authorList>
            <person name="Callol A."/>
            <person name="Pajuelo D."/>
            <person name="Ebbesson L."/>
            <person name="Teles M."/>
            <person name="MacKenzie S."/>
            <person name="Amaro C."/>
        </authorList>
    </citation>
    <scope>NUCLEOTIDE SEQUENCE</scope>
</reference>